<keyword evidence="1" id="KW-0805">Transcription regulation</keyword>
<keyword evidence="1" id="KW-0804">Transcription</keyword>
<dbReference type="GO" id="GO:0001000">
    <property type="term" value="F:bacterial-type RNA polymerase core enzyme binding"/>
    <property type="evidence" value="ECO:0007669"/>
    <property type="project" value="UniProtKB-UniRule"/>
</dbReference>
<comment type="function">
    <text evidence="1">Binds to RNA polymerase (RNAP), stimulating transcription from principal, but not alternative sigma factor promoters.</text>
</comment>
<sequence length="115" mass="13318">MAERSLRGMKIGASSLETDEGVRFVARSDYEYTCPNGHVFHKTFAEEAEIPAVWECHCGANALLKDAEEPEDTKKAKPQRTHWDMLCERRSMEELEELLEERMALINKRGMRSRM</sequence>
<evidence type="ECO:0000313" key="2">
    <source>
        <dbReference type="EMBL" id="AZQ76547.1"/>
    </source>
</evidence>
<feature type="binding site" evidence="1">
    <location>
        <position position="38"/>
    </location>
    <ligand>
        <name>Zn(2+)</name>
        <dbReference type="ChEBI" id="CHEBI:29105"/>
    </ligand>
</feature>
<dbReference type="EMBL" id="CP034593">
    <property type="protein sequence ID" value="AZQ76547.1"/>
    <property type="molecule type" value="Genomic_DNA"/>
</dbReference>
<accession>A0A3Q9G6P6</accession>
<dbReference type="InterPro" id="IPR038638">
    <property type="entry name" value="RbpA_sf"/>
</dbReference>
<dbReference type="RefSeq" id="WP_126703355.1">
    <property type="nucleotide sequence ID" value="NZ_CP034593.1"/>
</dbReference>
<dbReference type="GO" id="GO:0008270">
    <property type="term" value="F:zinc ion binding"/>
    <property type="evidence" value="ECO:0007669"/>
    <property type="project" value="UniProtKB-UniRule"/>
</dbReference>
<feature type="binding site" evidence="1">
    <location>
        <position position="58"/>
    </location>
    <ligand>
        <name>Zn(2+)</name>
        <dbReference type="ChEBI" id="CHEBI:29105"/>
    </ligand>
</feature>
<proteinExistence type="inferred from homology"/>
<gene>
    <name evidence="1" type="primary">rbpA</name>
    <name evidence="2" type="ORF">EJ997_03480</name>
</gene>
<dbReference type="GO" id="GO:0045893">
    <property type="term" value="P:positive regulation of DNA-templated transcription"/>
    <property type="evidence" value="ECO:0007669"/>
    <property type="project" value="UniProtKB-UniRule"/>
</dbReference>
<dbReference type="Gene3D" id="2.20.28.270">
    <property type="entry name" value="RNA polymerase-binding protein A"/>
    <property type="match status" value="1"/>
</dbReference>
<feature type="binding site" evidence="1">
    <location>
        <position position="56"/>
    </location>
    <ligand>
        <name>Zn(2+)</name>
        <dbReference type="ChEBI" id="CHEBI:29105"/>
    </ligand>
</feature>
<protein>
    <recommendedName>
        <fullName evidence="1">RNA polymerase-binding protein RbpA</fullName>
    </recommendedName>
</protein>
<dbReference type="HAMAP" id="MF_01483">
    <property type="entry name" value="RbpA"/>
    <property type="match status" value="1"/>
</dbReference>
<dbReference type="InterPro" id="IPR025182">
    <property type="entry name" value="RNApol-bd_RbpA"/>
</dbReference>
<name>A0A3Q9G6P6_9ACTO</name>
<comment type="similarity">
    <text evidence="1">Belongs to the RNA polymerase-binding protein RbpA family.</text>
</comment>
<organism evidence="2 3">
    <name type="scientific">Flaviflexus ciconiae</name>
    <dbReference type="NCBI Taxonomy" id="2496867"/>
    <lineage>
        <taxon>Bacteria</taxon>
        <taxon>Bacillati</taxon>
        <taxon>Actinomycetota</taxon>
        <taxon>Actinomycetes</taxon>
        <taxon>Actinomycetales</taxon>
        <taxon>Actinomycetaceae</taxon>
        <taxon>Flaviflexus</taxon>
    </lineage>
</organism>
<keyword evidence="1" id="KW-0479">Metal-binding</keyword>
<feature type="binding site" evidence="1">
    <location>
        <position position="34"/>
    </location>
    <ligand>
        <name>Zn(2+)</name>
        <dbReference type="ChEBI" id="CHEBI:29105"/>
    </ligand>
</feature>
<reference evidence="2 3" key="1">
    <citation type="submission" date="2018-12" db="EMBL/GenBank/DDBJ databases">
        <title>Complete genome sequence of Flaviflexus sp. H23T48.</title>
        <authorList>
            <person name="Bae J.-W."/>
            <person name="Lee J.-Y."/>
        </authorList>
    </citation>
    <scope>NUCLEOTIDE SEQUENCE [LARGE SCALE GENOMIC DNA]</scope>
    <source>
        <strain evidence="2 3">H23T48</strain>
    </source>
</reference>
<comment type="subunit">
    <text evidence="1">Forms a complex with the RNAP catalytic core and with free principal sigma factors.</text>
</comment>
<keyword evidence="3" id="KW-1185">Reference proteome</keyword>
<dbReference type="Pfam" id="PF13397">
    <property type="entry name" value="RbpA"/>
    <property type="match status" value="1"/>
</dbReference>
<dbReference type="KEGG" id="flh:EJ997_03480"/>
<comment type="cofactor">
    <cofactor evidence="1">
        <name>Zn(2+)</name>
        <dbReference type="ChEBI" id="CHEBI:29105"/>
    </cofactor>
    <text evidence="1">Bind 1 Zn(2+) per subunit.</text>
</comment>
<dbReference type="Proteomes" id="UP000280344">
    <property type="component" value="Chromosome"/>
</dbReference>
<dbReference type="AlphaFoldDB" id="A0A3Q9G6P6"/>
<keyword evidence="1" id="KW-0862">Zinc</keyword>
<dbReference type="OrthoDB" id="3618415at2"/>
<evidence type="ECO:0000313" key="3">
    <source>
        <dbReference type="Proteomes" id="UP000280344"/>
    </source>
</evidence>
<evidence type="ECO:0000256" key="1">
    <source>
        <dbReference type="HAMAP-Rule" id="MF_01483"/>
    </source>
</evidence>